<comment type="caution">
    <text evidence="2">The sequence shown here is derived from an EMBL/GenBank/DDBJ whole genome shotgun (WGS) entry which is preliminary data.</text>
</comment>
<organism evidence="2 3">
    <name type="scientific">Digitaria exilis</name>
    <dbReference type="NCBI Taxonomy" id="1010633"/>
    <lineage>
        <taxon>Eukaryota</taxon>
        <taxon>Viridiplantae</taxon>
        <taxon>Streptophyta</taxon>
        <taxon>Embryophyta</taxon>
        <taxon>Tracheophyta</taxon>
        <taxon>Spermatophyta</taxon>
        <taxon>Magnoliopsida</taxon>
        <taxon>Liliopsida</taxon>
        <taxon>Poales</taxon>
        <taxon>Poaceae</taxon>
        <taxon>PACMAD clade</taxon>
        <taxon>Panicoideae</taxon>
        <taxon>Panicodae</taxon>
        <taxon>Paniceae</taxon>
        <taxon>Anthephorinae</taxon>
        <taxon>Digitaria</taxon>
    </lineage>
</organism>
<feature type="compositionally biased region" description="Basic residues" evidence="1">
    <location>
        <begin position="108"/>
        <end position="124"/>
    </location>
</feature>
<dbReference type="AlphaFoldDB" id="A0A835DX83"/>
<proteinExistence type="predicted"/>
<accession>A0A835DX83</accession>
<dbReference type="Proteomes" id="UP000636709">
    <property type="component" value="Unassembled WGS sequence"/>
</dbReference>
<feature type="region of interest" description="Disordered" evidence="1">
    <location>
        <begin position="1"/>
        <end position="251"/>
    </location>
</feature>
<evidence type="ECO:0000256" key="1">
    <source>
        <dbReference type="SAM" id="MobiDB-lite"/>
    </source>
</evidence>
<reference evidence="2" key="1">
    <citation type="submission" date="2020-07" db="EMBL/GenBank/DDBJ databases">
        <title>Genome sequence and genetic diversity analysis of an under-domesticated orphan crop, white fonio (Digitaria exilis).</title>
        <authorList>
            <person name="Bennetzen J.L."/>
            <person name="Chen S."/>
            <person name="Ma X."/>
            <person name="Wang X."/>
            <person name="Yssel A.E.J."/>
            <person name="Chaluvadi S.R."/>
            <person name="Johnson M."/>
            <person name="Gangashetty P."/>
            <person name="Hamidou F."/>
            <person name="Sanogo M.D."/>
            <person name="Zwaenepoel A."/>
            <person name="Wallace J."/>
            <person name="Van De Peer Y."/>
            <person name="Van Deynze A."/>
        </authorList>
    </citation>
    <scope>NUCLEOTIDE SEQUENCE</scope>
    <source>
        <tissue evidence="2">Leaves</tissue>
    </source>
</reference>
<sequence length="533" mass="60256">MGSVAARGEEAEANQPASATAPAETLRARLLEQQPAEHPRVGASSVGLIGDREELPRKASPSGSPARFKFYGNKISTNRSLEKHKEKKYRKEKDRAKGEIVEKDRDRRKDKRNKKHKREKRRERGKNEDRDKDKKQSWAQQTQKNDDPGNIIREERGQNEAAKDIKPTVDLDNHKCDNNRSFFPRSADSIGAAVSKEKERNSLGRTIKKSAETTQDNHGIVRRRDSTVHDNRKGAGRGVDSKTNIKNKKSLQVGSAPDFEISIHSAKGKNVRIDTKGGMMGKENQSANNWLAKMNQLSVQDQDGQIEGKCKAVKEKDRGTVIDKRKTEYKNRDKEMEKNGTVNEHKHEDLGVGKDNLMELGFYNENKYTSDDRKKRKDFDTTNSQHELNMKTTKLPRVFPTKDEQICRHSQQTAPYSSTKLLCPNACETDRNNTVTGSRCSEENIASVSSSGCKNNKGYLKRPHSDTKYLSQLYSIPSVQDFSDYIDQGWLFSQDRDGRKPAALEAAESDQVWSDARLIDIADVIALPYVVPL</sequence>
<feature type="compositionally biased region" description="Basic and acidic residues" evidence="1">
    <location>
        <begin position="26"/>
        <end position="40"/>
    </location>
</feature>
<dbReference type="OrthoDB" id="1913135at2759"/>
<feature type="compositionally biased region" description="Basic and acidic residues" evidence="1">
    <location>
        <begin position="125"/>
        <end position="136"/>
    </location>
</feature>
<dbReference type="PANTHER" id="PTHR34660:SF25">
    <property type="match status" value="1"/>
</dbReference>
<evidence type="ECO:0000313" key="2">
    <source>
        <dbReference type="EMBL" id="KAF8646598.1"/>
    </source>
</evidence>
<name>A0A835DX83_9POAL</name>
<evidence type="ECO:0000313" key="3">
    <source>
        <dbReference type="Proteomes" id="UP000636709"/>
    </source>
</evidence>
<feature type="compositionally biased region" description="Basic and acidic residues" evidence="1">
    <location>
        <begin position="144"/>
        <end position="178"/>
    </location>
</feature>
<gene>
    <name evidence="2" type="ORF">HU200_065824</name>
</gene>
<dbReference type="PANTHER" id="PTHR34660">
    <property type="entry name" value="MYB-LIKE PROTEIN X"/>
    <property type="match status" value="1"/>
</dbReference>
<feature type="compositionally biased region" description="Basic and acidic residues" evidence="1">
    <location>
        <begin position="80"/>
        <end position="107"/>
    </location>
</feature>
<protein>
    <submittedName>
        <fullName evidence="2">Uncharacterized protein</fullName>
    </submittedName>
</protein>
<keyword evidence="3" id="KW-1185">Reference proteome</keyword>
<feature type="compositionally biased region" description="Basic and acidic residues" evidence="1">
    <location>
        <begin position="222"/>
        <end position="233"/>
    </location>
</feature>
<dbReference type="EMBL" id="JACEFO010002892">
    <property type="protein sequence ID" value="KAF8646598.1"/>
    <property type="molecule type" value="Genomic_DNA"/>
</dbReference>